<feature type="transmembrane region" description="Helical" evidence="7">
    <location>
        <begin position="191"/>
        <end position="210"/>
    </location>
</feature>
<gene>
    <name evidence="8" type="ORF">BJF95_09450</name>
</gene>
<name>A0A1Q8ZRM6_9HYPH</name>
<comment type="subcellular location">
    <subcellularLocation>
        <location evidence="1">Cell membrane</location>
        <topology evidence="1">Multi-pass membrane protein</topology>
    </subcellularLocation>
</comment>
<dbReference type="InterPro" id="IPR018383">
    <property type="entry name" value="UPF0324_pro"/>
</dbReference>
<feature type="transmembrane region" description="Helical" evidence="7">
    <location>
        <begin position="42"/>
        <end position="61"/>
    </location>
</feature>
<evidence type="ECO:0008006" key="10">
    <source>
        <dbReference type="Google" id="ProtNLM"/>
    </source>
</evidence>
<dbReference type="GO" id="GO:0005886">
    <property type="term" value="C:plasma membrane"/>
    <property type="evidence" value="ECO:0007669"/>
    <property type="project" value="UniProtKB-SubCell"/>
</dbReference>
<evidence type="ECO:0000256" key="6">
    <source>
        <dbReference type="ARBA" id="ARBA00023136"/>
    </source>
</evidence>
<dbReference type="PANTHER" id="PTHR30106">
    <property type="entry name" value="INNER MEMBRANE PROTEIN YEIH-RELATED"/>
    <property type="match status" value="1"/>
</dbReference>
<evidence type="ECO:0000256" key="4">
    <source>
        <dbReference type="ARBA" id="ARBA00022692"/>
    </source>
</evidence>
<comment type="caution">
    <text evidence="8">The sequence shown here is derived from an EMBL/GenBank/DDBJ whole genome shotgun (WGS) entry which is preliminary data.</text>
</comment>
<protein>
    <recommendedName>
        <fullName evidence="10">Sulfate exporter family transporter</fullName>
    </recommendedName>
</protein>
<dbReference type="OrthoDB" id="5393513at2"/>
<keyword evidence="6 7" id="KW-0472">Membrane</keyword>
<feature type="transmembrane region" description="Helical" evidence="7">
    <location>
        <begin position="156"/>
        <end position="179"/>
    </location>
</feature>
<keyword evidence="9" id="KW-1185">Reference proteome</keyword>
<evidence type="ECO:0000256" key="2">
    <source>
        <dbReference type="ARBA" id="ARBA00007977"/>
    </source>
</evidence>
<dbReference type="RefSeq" id="WP_075640216.1">
    <property type="nucleotide sequence ID" value="NZ_MKIM01000027.1"/>
</dbReference>
<dbReference type="PANTHER" id="PTHR30106:SF2">
    <property type="entry name" value="UPF0324 INNER MEMBRANE PROTEIN YEIH"/>
    <property type="match status" value="1"/>
</dbReference>
<feature type="transmembrane region" description="Helical" evidence="7">
    <location>
        <begin position="309"/>
        <end position="331"/>
    </location>
</feature>
<comment type="similarity">
    <text evidence="2">Belongs to the UPF0324 family.</text>
</comment>
<dbReference type="STRING" id="1867956.BJF95_09450"/>
<proteinExistence type="inferred from homology"/>
<accession>A0A1Q8ZRM6</accession>
<feature type="transmembrane region" description="Helical" evidence="7">
    <location>
        <begin position="98"/>
        <end position="116"/>
    </location>
</feature>
<sequence length="332" mass="34079">MRPFHRLVSLYPGIALSGGVALGGYGIAYLVQRLTGQTLVDALVWCILLGTLINSLFRLSPKMHDGIHFCAKIVLEVAIVLLGASISLSQIAGNGLPLVVAVVVVVCCAISCSYLIGRALGLTHPLALLVACGNSICGNSAIMAAAPVIGADSDDVASSIAFTAVLGIIVVLALPFIAFQTGLSDRQYGMLAGMTVYAVPQVLAATASFGTMSLQMGTVVKLVRVMMLGPVLLLLGMQSGQGGKVRLSHVAPWFILGFLAMLLARSADLLPHAVLLPSQQVSGFLTTLSMAALGLQVNVRSVLASGGRVLATGSLSIVALAAIAGTAIHLIS</sequence>
<keyword evidence="4 7" id="KW-0812">Transmembrane</keyword>
<reference evidence="8 9" key="1">
    <citation type="submission" date="2016-09" db="EMBL/GenBank/DDBJ databases">
        <title>Rhizobium oryziradicis sp. nov., isolated from the root of rice.</title>
        <authorList>
            <person name="Zhao J."/>
            <person name="Zhang X."/>
        </authorList>
    </citation>
    <scope>NUCLEOTIDE SEQUENCE [LARGE SCALE GENOMIC DNA]</scope>
    <source>
        <strain evidence="8 9">N19</strain>
    </source>
</reference>
<dbReference type="Proteomes" id="UP000186894">
    <property type="component" value="Unassembled WGS sequence"/>
</dbReference>
<organism evidence="8 9">
    <name type="scientific">Rhizobium oryziradicis</name>
    <dbReference type="NCBI Taxonomy" id="1867956"/>
    <lineage>
        <taxon>Bacteria</taxon>
        <taxon>Pseudomonadati</taxon>
        <taxon>Pseudomonadota</taxon>
        <taxon>Alphaproteobacteria</taxon>
        <taxon>Hyphomicrobiales</taxon>
        <taxon>Rhizobiaceae</taxon>
        <taxon>Rhizobium/Agrobacterium group</taxon>
        <taxon>Rhizobium</taxon>
    </lineage>
</organism>
<evidence type="ECO:0000256" key="3">
    <source>
        <dbReference type="ARBA" id="ARBA00022475"/>
    </source>
</evidence>
<feature type="transmembrane region" description="Helical" evidence="7">
    <location>
        <begin position="73"/>
        <end position="92"/>
    </location>
</feature>
<dbReference type="Pfam" id="PF03601">
    <property type="entry name" value="Cons_hypoth698"/>
    <property type="match status" value="1"/>
</dbReference>
<evidence type="ECO:0000256" key="1">
    <source>
        <dbReference type="ARBA" id="ARBA00004651"/>
    </source>
</evidence>
<feature type="transmembrane region" description="Helical" evidence="7">
    <location>
        <begin position="247"/>
        <end position="267"/>
    </location>
</feature>
<dbReference type="EMBL" id="MKIM01000027">
    <property type="protein sequence ID" value="OLP44706.1"/>
    <property type="molecule type" value="Genomic_DNA"/>
</dbReference>
<feature type="transmembrane region" description="Helical" evidence="7">
    <location>
        <begin position="279"/>
        <end position="297"/>
    </location>
</feature>
<evidence type="ECO:0000256" key="7">
    <source>
        <dbReference type="SAM" id="Phobius"/>
    </source>
</evidence>
<evidence type="ECO:0000313" key="9">
    <source>
        <dbReference type="Proteomes" id="UP000186894"/>
    </source>
</evidence>
<evidence type="ECO:0000313" key="8">
    <source>
        <dbReference type="EMBL" id="OLP44706.1"/>
    </source>
</evidence>
<feature type="transmembrane region" description="Helical" evidence="7">
    <location>
        <begin position="128"/>
        <end position="150"/>
    </location>
</feature>
<feature type="transmembrane region" description="Helical" evidence="7">
    <location>
        <begin position="216"/>
        <end position="235"/>
    </location>
</feature>
<keyword evidence="3" id="KW-1003">Cell membrane</keyword>
<feature type="transmembrane region" description="Helical" evidence="7">
    <location>
        <begin position="7"/>
        <end position="30"/>
    </location>
</feature>
<keyword evidence="5 7" id="KW-1133">Transmembrane helix</keyword>
<dbReference type="AlphaFoldDB" id="A0A1Q8ZRM6"/>
<evidence type="ECO:0000256" key="5">
    <source>
        <dbReference type="ARBA" id="ARBA00022989"/>
    </source>
</evidence>